<dbReference type="InterPro" id="IPR052058">
    <property type="entry name" value="Alcohol_O-acetyltransferase"/>
</dbReference>
<dbReference type="Proteomes" id="UP001396898">
    <property type="component" value="Unassembled WGS sequence"/>
</dbReference>
<dbReference type="Pfam" id="PF07247">
    <property type="entry name" value="AATase"/>
    <property type="match status" value="1"/>
</dbReference>
<protein>
    <submittedName>
        <fullName evidence="2">Alcohol acetyltransferase domain-containing protein</fullName>
    </submittedName>
</protein>
<evidence type="ECO:0000313" key="3">
    <source>
        <dbReference type="Proteomes" id="UP001396898"/>
    </source>
</evidence>
<dbReference type="PANTHER" id="PTHR28037">
    <property type="entry name" value="ALCOHOL O-ACETYLTRANSFERASE 1-RELATED"/>
    <property type="match status" value="1"/>
</dbReference>
<reference evidence="2 3" key="1">
    <citation type="submission" date="2023-01" db="EMBL/GenBank/DDBJ databases">
        <title>Analysis of 21 Apiospora genomes using comparative genomics revels a genus with tremendous synthesis potential of carbohydrate active enzymes and secondary metabolites.</title>
        <authorList>
            <person name="Sorensen T."/>
        </authorList>
    </citation>
    <scope>NUCLEOTIDE SEQUENCE [LARGE SCALE GENOMIC DNA]</scope>
    <source>
        <strain evidence="2 3">CBS 20057</strain>
    </source>
</reference>
<evidence type="ECO:0000256" key="1">
    <source>
        <dbReference type="SAM" id="MobiDB-lite"/>
    </source>
</evidence>
<keyword evidence="3" id="KW-1185">Reference proteome</keyword>
<dbReference type="InterPro" id="IPR010828">
    <property type="entry name" value="Atf2/Sli1-like"/>
</dbReference>
<proteinExistence type="predicted"/>
<evidence type="ECO:0000313" key="2">
    <source>
        <dbReference type="EMBL" id="KAK8001059.1"/>
    </source>
</evidence>
<gene>
    <name evidence="2" type="ORF">PG991_013281</name>
</gene>
<comment type="caution">
    <text evidence="2">The sequence shown here is derived from an EMBL/GenBank/DDBJ whole genome shotgun (WGS) entry which is preliminary data.</text>
</comment>
<name>A0ABR1R5K3_9PEZI</name>
<organism evidence="2 3">
    <name type="scientific">Apiospora marii</name>
    <dbReference type="NCBI Taxonomy" id="335849"/>
    <lineage>
        <taxon>Eukaryota</taxon>
        <taxon>Fungi</taxon>
        <taxon>Dikarya</taxon>
        <taxon>Ascomycota</taxon>
        <taxon>Pezizomycotina</taxon>
        <taxon>Sordariomycetes</taxon>
        <taxon>Xylariomycetidae</taxon>
        <taxon>Amphisphaeriales</taxon>
        <taxon>Apiosporaceae</taxon>
        <taxon>Apiospora</taxon>
    </lineage>
</organism>
<dbReference type="PANTHER" id="PTHR28037:SF1">
    <property type="entry name" value="ALCOHOL O-ACETYLTRANSFERASE 1-RELATED"/>
    <property type="match status" value="1"/>
</dbReference>
<sequence length="566" mass="63508">MVHLPTRKAASVPGGANNKNTVHRLGCHDSYHMAMQVLGQYRGTIVACRYCPPTHLTSPEATESLKARFYEAVVRVVLAQPHLQTGVVGETSKKPKFISLKRIDLCKHIDWVQLDDSKNAEAQYLETLGSKLDAKFENIASQPGWNIVVLHGSKSDRLDVIYNWDHSRHDGMSGKMFHQHLLRNLNNKVHSDRIPVRNAEKDPDLWAIDLPGFADKLPPPPEAILPFPCSVPTLVRDIWKEAKPPALFPPGDVYAKWAPIKTSPYKTRFRTFAISHETIAKVVEACRQHQTTVTGLLHALCLLSLSSELKEMKGFVSQTPYDLRHILPSHPTKYPWLEPQETMCNYVSVLEHEYDAALVAQVRAKLPLETAQPQEEGAPPPGTTTSRPLPVDLLDLVWSIAARVRRKIRAKLDLRGRSDMIGMMKLMSDWNDVMAKLARRPRYLSWLVTNLGVMDGREGAPVIDGGGDEGTQKRHKTDQERNEEELQQQKRLEEESDGGIWLVRRAELVLSAEVPSAAICVAVVTVKGEQMTVTCSWQDCVVEAGLGERLVDDLERWLQEIGSVDS</sequence>
<feature type="region of interest" description="Disordered" evidence="1">
    <location>
        <begin position="458"/>
        <end position="483"/>
    </location>
</feature>
<accession>A0ABR1R5K3</accession>
<dbReference type="EMBL" id="JAQQWI010000018">
    <property type="protein sequence ID" value="KAK8001059.1"/>
    <property type="molecule type" value="Genomic_DNA"/>
</dbReference>